<proteinExistence type="predicted"/>
<dbReference type="AlphaFoldDB" id="A0AA41URD9"/>
<name>A0AA41URD9_9BACT</name>
<dbReference type="Proteomes" id="UP001165427">
    <property type="component" value="Unassembled WGS sequence"/>
</dbReference>
<accession>A0AA41URD9</accession>
<dbReference type="Gene3D" id="3.40.50.720">
    <property type="entry name" value="NAD(P)-binding Rossmann-like Domain"/>
    <property type="match status" value="1"/>
</dbReference>
<dbReference type="EMBL" id="JALJRB010000023">
    <property type="protein sequence ID" value="MCJ8502273.1"/>
    <property type="molecule type" value="Genomic_DNA"/>
</dbReference>
<gene>
    <name evidence="2" type="ORF">MRX98_16940</name>
</gene>
<organism evidence="2 3">
    <name type="scientific">Desulfatitalea alkaliphila</name>
    <dbReference type="NCBI Taxonomy" id="2929485"/>
    <lineage>
        <taxon>Bacteria</taxon>
        <taxon>Pseudomonadati</taxon>
        <taxon>Thermodesulfobacteriota</taxon>
        <taxon>Desulfobacteria</taxon>
        <taxon>Desulfobacterales</taxon>
        <taxon>Desulfosarcinaceae</taxon>
        <taxon>Desulfatitalea</taxon>
    </lineage>
</organism>
<reference evidence="2" key="1">
    <citation type="submission" date="2022-04" db="EMBL/GenBank/DDBJ databases">
        <title>Desulfatitalea alkaliphila sp. nov., a novel anaerobic sulfate-reducing bacterium isolated from terrestrial mud volcano, Taman Peninsula, Russia.</title>
        <authorList>
            <person name="Khomyakova M.A."/>
            <person name="Merkel A.Y."/>
            <person name="Slobodkin A.I."/>
        </authorList>
    </citation>
    <scope>NUCLEOTIDE SEQUENCE</scope>
    <source>
        <strain evidence="2">M08but</strain>
    </source>
</reference>
<dbReference type="InterPro" id="IPR000683">
    <property type="entry name" value="Gfo/Idh/MocA-like_OxRdtase_N"/>
</dbReference>
<dbReference type="InterPro" id="IPR036291">
    <property type="entry name" value="NAD(P)-bd_dom_sf"/>
</dbReference>
<dbReference type="RefSeq" id="WP_246912797.1">
    <property type="nucleotide sequence ID" value="NZ_JALJRB010000023.1"/>
</dbReference>
<sequence>MTTVFVVGAGRFGRNYIKVLSGWKAAEPGQWPTVDILIVSRTQATTAQAMAAEIAAQPTCPFKQVIGVAVADEAQLRTALDHHQPDLTCIVARDRVRGDDIHAAYALPALDVGAVLCEKPFCRAGGEGAGLAQARALLDHPRADRFGLELPMFVMARAMFEDPRLESMLRQAKRIDYVWQKPTDENDLLDDLALHPWSLIPNTWQTNVEQVTPIPGGLEIGLRLQTDGPDRRVIPATIRLSAGGTFRGMRIDNQPFGFVFAEGRLQLRAYDAPWSALIGGEIPDPPYQCQLAVANPLAQHIQAVLNHHPLVDTHQTYRSQQFLEAVRGRP</sequence>
<comment type="caution">
    <text evidence="2">The sequence shown here is derived from an EMBL/GenBank/DDBJ whole genome shotgun (WGS) entry which is preliminary data.</text>
</comment>
<dbReference type="GO" id="GO:0000166">
    <property type="term" value="F:nucleotide binding"/>
    <property type="evidence" value="ECO:0007669"/>
    <property type="project" value="InterPro"/>
</dbReference>
<keyword evidence="3" id="KW-1185">Reference proteome</keyword>
<evidence type="ECO:0000313" key="3">
    <source>
        <dbReference type="Proteomes" id="UP001165427"/>
    </source>
</evidence>
<evidence type="ECO:0000313" key="2">
    <source>
        <dbReference type="EMBL" id="MCJ8502273.1"/>
    </source>
</evidence>
<evidence type="ECO:0000259" key="1">
    <source>
        <dbReference type="Pfam" id="PF01408"/>
    </source>
</evidence>
<protein>
    <submittedName>
        <fullName evidence="2">Gfo/Idh/MocA family oxidoreductase</fullName>
    </submittedName>
</protein>
<feature type="domain" description="Gfo/Idh/MocA-like oxidoreductase N-terminal" evidence="1">
    <location>
        <begin position="4"/>
        <end position="123"/>
    </location>
</feature>
<dbReference type="SUPFAM" id="SSF51735">
    <property type="entry name" value="NAD(P)-binding Rossmann-fold domains"/>
    <property type="match status" value="1"/>
</dbReference>
<dbReference type="Pfam" id="PF01408">
    <property type="entry name" value="GFO_IDH_MocA"/>
    <property type="match status" value="1"/>
</dbReference>